<dbReference type="Gene3D" id="4.10.110.10">
    <property type="entry name" value="Spasmolytic Protein, domain 1"/>
    <property type="match status" value="1"/>
</dbReference>
<feature type="chain" id="PRO_5013288884" description="Maltase" evidence="8">
    <location>
        <begin position="16"/>
        <end position="543"/>
    </location>
</feature>
<reference evidence="12 13" key="1">
    <citation type="submission" date="2014-03" db="EMBL/GenBank/DDBJ databases">
        <title>Draft genome of the hookworm Oesophagostomum dentatum.</title>
        <authorList>
            <person name="Mitreva M."/>
        </authorList>
    </citation>
    <scope>NUCLEOTIDE SEQUENCE [LARGE SCALE GENOMIC DNA]</scope>
    <source>
        <strain evidence="12 13">OD-Hann</strain>
    </source>
</reference>
<evidence type="ECO:0000259" key="9">
    <source>
        <dbReference type="Pfam" id="PF00088"/>
    </source>
</evidence>
<keyword evidence="7 12" id="KW-0378">Hydrolase</keyword>
<feature type="signal peptide" evidence="8">
    <location>
        <begin position="1"/>
        <end position="15"/>
    </location>
</feature>
<dbReference type="InterPro" id="IPR030458">
    <property type="entry name" value="Glyco_hydro_31_AS"/>
</dbReference>
<evidence type="ECO:0000313" key="13">
    <source>
        <dbReference type="Proteomes" id="UP000053660"/>
    </source>
</evidence>
<keyword evidence="3" id="KW-0472">Membrane</keyword>
<evidence type="ECO:0000259" key="11">
    <source>
        <dbReference type="Pfam" id="PF13802"/>
    </source>
</evidence>
<feature type="domain" description="P-type" evidence="9">
    <location>
        <begin position="18"/>
        <end position="44"/>
    </location>
</feature>
<dbReference type="SUPFAM" id="SSF74650">
    <property type="entry name" value="Galactose mutarotase-like"/>
    <property type="match status" value="1"/>
</dbReference>
<dbReference type="GO" id="GO:0030246">
    <property type="term" value="F:carbohydrate binding"/>
    <property type="evidence" value="ECO:0007669"/>
    <property type="project" value="InterPro"/>
</dbReference>
<dbReference type="InterPro" id="IPR011013">
    <property type="entry name" value="Gal_mutarotase_sf_dom"/>
</dbReference>
<dbReference type="PROSITE" id="PS00129">
    <property type="entry name" value="GLYCOSYL_HYDROL_F31_1"/>
    <property type="match status" value="1"/>
</dbReference>
<dbReference type="InterPro" id="IPR044913">
    <property type="entry name" value="P_trefoil_dom_sf"/>
</dbReference>
<feature type="domain" description="Glycoside hydrolase family 31 N-terminal" evidence="11">
    <location>
        <begin position="110"/>
        <end position="205"/>
    </location>
</feature>
<dbReference type="InterPro" id="IPR017853">
    <property type="entry name" value="GH"/>
</dbReference>
<accession>A0A0B1TBS9</accession>
<dbReference type="Gene3D" id="2.60.40.1760">
    <property type="entry name" value="glycosyl hydrolase (family 31)"/>
    <property type="match status" value="1"/>
</dbReference>
<organism evidence="12 13">
    <name type="scientific">Oesophagostomum dentatum</name>
    <name type="common">Nodular worm</name>
    <dbReference type="NCBI Taxonomy" id="61180"/>
    <lineage>
        <taxon>Eukaryota</taxon>
        <taxon>Metazoa</taxon>
        <taxon>Ecdysozoa</taxon>
        <taxon>Nematoda</taxon>
        <taxon>Chromadorea</taxon>
        <taxon>Rhabditida</taxon>
        <taxon>Rhabditina</taxon>
        <taxon>Rhabditomorpha</taxon>
        <taxon>Strongyloidea</taxon>
        <taxon>Strongylidae</taxon>
        <taxon>Oesophagostomum</taxon>
    </lineage>
</organism>
<evidence type="ECO:0000256" key="7">
    <source>
        <dbReference type="RuleBase" id="RU361185"/>
    </source>
</evidence>
<keyword evidence="8" id="KW-0732">Signal</keyword>
<sequence>MRFIPLLLFLGFALGDDVRMDCHPEPSATKTKCEQRDCIWDPRDSPMFYLIKNEGPKNPWGEDIPRINLTTKKLGKTLNVKIYVDGRICLQLSTDKGEDFFYFKVTRKSTQTVLFDTSLGGLIFSDKFIQIAATLPSDKMYGWGENVHPNLKHDFTRYTTWAIFARDEWPDSDGLKTKNLYGQHPFYMMLEPDGKAHGVFILNSNAQEVTTAPGPALIYRTIGGILDMYFFPGPTPEEVTKQYLALIGKPALPAYWALGYQLSRWGYKSLDEMKEIVERNVAAGIPLDTIVADIDYMDKRKDFTLGEKWTGLPDYVKNIHSRGMKSIVIYDPAIQVDYEAFQRASDMGAKFVEWERNDQVPHDVQDLYNLTKNTKIMLGVVWPDHHTAFPDFFDKTTARWWSEEIARDQKKIGYDGIWIDMNEPANFGTNEHHPWYFDDPTHDNVTTLKCPVVEGGRDAEWDMPPYKTRAVWGFEEANKPYLSTVTLCMNGIQSGGEMRFYNVKSLYGWSESKVTQQALHDAINKRGIVISRYGKEGYKAKVE</sequence>
<name>A0A0B1TBS9_OESDE</name>
<dbReference type="InterPro" id="IPR000322">
    <property type="entry name" value="Glyco_hydro_31_TIM"/>
</dbReference>
<dbReference type="InterPro" id="IPR025887">
    <property type="entry name" value="Glyco_hydro_31_N_dom"/>
</dbReference>
<dbReference type="CDD" id="cd14752">
    <property type="entry name" value="GH31_N"/>
    <property type="match status" value="1"/>
</dbReference>
<dbReference type="GO" id="GO:0005975">
    <property type="term" value="P:carbohydrate metabolic process"/>
    <property type="evidence" value="ECO:0007669"/>
    <property type="project" value="InterPro"/>
</dbReference>
<protein>
    <recommendedName>
        <fullName evidence="6">Maltase</fullName>
    </recommendedName>
</protein>
<evidence type="ECO:0000256" key="5">
    <source>
        <dbReference type="ARBA" id="ARBA00023180"/>
    </source>
</evidence>
<dbReference type="PANTHER" id="PTHR22762:SF133">
    <property type="entry name" value="P-TYPE DOMAIN-CONTAINING PROTEIN"/>
    <property type="match status" value="1"/>
</dbReference>
<dbReference type="Proteomes" id="UP000053660">
    <property type="component" value="Unassembled WGS sequence"/>
</dbReference>
<dbReference type="GO" id="GO:0004558">
    <property type="term" value="F:alpha-1,4-glucosidase activity"/>
    <property type="evidence" value="ECO:0007669"/>
    <property type="project" value="TreeGrafter"/>
</dbReference>
<dbReference type="AlphaFoldDB" id="A0A0B1TBS9"/>
<keyword evidence="7" id="KW-0326">Glycosidase</keyword>
<dbReference type="OrthoDB" id="1334205at2759"/>
<comment type="subcellular location">
    <subcellularLocation>
        <location evidence="1">Membrane</location>
    </subcellularLocation>
</comment>
<comment type="similarity">
    <text evidence="2 7">Belongs to the glycosyl hydrolase 31 family.</text>
</comment>
<evidence type="ECO:0000313" key="12">
    <source>
        <dbReference type="EMBL" id="KHJ95013.1"/>
    </source>
</evidence>
<keyword evidence="13" id="KW-1185">Reference proteome</keyword>
<dbReference type="SUPFAM" id="SSF51445">
    <property type="entry name" value="(Trans)glycosidases"/>
    <property type="match status" value="1"/>
</dbReference>
<keyword evidence="5" id="KW-0325">Glycoprotein</keyword>
<dbReference type="EMBL" id="KN550111">
    <property type="protein sequence ID" value="KHJ95013.1"/>
    <property type="molecule type" value="Genomic_DNA"/>
</dbReference>
<proteinExistence type="inferred from homology"/>
<dbReference type="Pfam" id="PF01055">
    <property type="entry name" value="Glyco_hydro_31_2nd"/>
    <property type="match status" value="1"/>
</dbReference>
<evidence type="ECO:0000256" key="2">
    <source>
        <dbReference type="ARBA" id="ARBA00007806"/>
    </source>
</evidence>
<keyword evidence="4" id="KW-1015">Disulfide bond</keyword>
<dbReference type="Gene3D" id="3.20.20.80">
    <property type="entry name" value="Glycosidases"/>
    <property type="match status" value="1"/>
</dbReference>
<evidence type="ECO:0000259" key="10">
    <source>
        <dbReference type="Pfam" id="PF01055"/>
    </source>
</evidence>
<dbReference type="SUPFAM" id="SSF57492">
    <property type="entry name" value="Trefoil"/>
    <property type="match status" value="1"/>
</dbReference>
<gene>
    <name evidence="12" type="ORF">OESDEN_05044</name>
</gene>
<evidence type="ECO:0000256" key="3">
    <source>
        <dbReference type="ARBA" id="ARBA00023136"/>
    </source>
</evidence>
<dbReference type="Pfam" id="PF00088">
    <property type="entry name" value="Trefoil"/>
    <property type="match status" value="1"/>
</dbReference>
<dbReference type="InterPro" id="IPR000519">
    <property type="entry name" value="P_trefoil_dom"/>
</dbReference>
<dbReference type="CDD" id="cd00111">
    <property type="entry name" value="Trefoil"/>
    <property type="match status" value="1"/>
</dbReference>
<dbReference type="GO" id="GO:0016020">
    <property type="term" value="C:membrane"/>
    <property type="evidence" value="ECO:0007669"/>
    <property type="project" value="UniProtKB-SubCell"/>
</dbReference>
<evidence type="ECO:0000256" key="8">
    <source>
        <dbReference type="SAM" id="SignalP"/>
    </source>
</evidence>
<feature type="domain" description="Glycoside hydrolase family 31 TIM barrel" evidence="10">
    <location>
        <begin position="250"/>
        <end position="537"/>
    </location>
</feature>
<dbReference type="Pfam" id="PF13802">
    <property type="entry name" value="Gal_mutarotas_2"/>
    <property type="match status" value="1"/>
</dbReference>
<dbReference type="PANTHER" id="PTHR22762">
    <property type="entry name" value="ALPHA-GLUCOSIDASE"/>
    <property type="match status" value="1"/>
</dbReference>
<evidence type="ECO:0000256" key="4">
    <source>
        <dbReference type="ARBA" id="ARBA00023157"/>
    </source>
</evidence>
<evidence type="ECO:0000256" key="1">
    <source>
        <dbReference type="ARBA" id="ARBA00004370"/>
    </source>
</evidence>
<evidence type="ECO:0000256" key="6">
    <source>
        <dbReference type="ARBA" id="ARBA00041343"/>
    </source>
</evidence>